<dbReference type="InterPro" id="IPR015947">
    <property type="entry name" value="PUA-like_sf"/>
</dbReference>
<evidence type="ECO:0000259" key="1">
    <source>
        <dbReference type="Pfam" id="PF04266"/>
    </source>
</evidence>
<proteinExistence type="predicted"/>
<dbReference type="Proteomes" id="UP000309117">
    <property type="component" value="Unassembled WGS sequence"/>
</dbReference>
<gene>
    <name evidence="2" type="ORF">E5351_02525</name>
</gene>
<dbReference type="AlphaFoldDB" id="A0A4S2BP60"/>
<accession>A0A4S2BP60</accession>
<dbReference type="Gene3D" id="2.30.130.30">
    <property type="entry name" value="Hypothetical protein"/>
    <property type="match status" value="1"/>
</dbReference>
<evidence type="ECO:0000313" key="3">
    <source>
        <dbReference type="Proteomes" id="UP000309117"/>
    </source>
</evidence>
<evidence type="ECO:0000313" key="2">
    <source>
        <dbReference type="EMBL" id="TGY16887.1"/>
    </source>
</evidence>
<name>A0A4S2BP60_9LACO</name>
<comment type="caution">
    <text evidence="2">The sequence shown here is derived from an EMBL/GenBank/DDBJ whole genome shotgun (WGS) entry which is preliminary data.</text>
</comment>
<dbReference type="RefSeq" id="WP_135960313.1">
    <property type="nucleotide sequence ID" value="NZ_CAJSYX010000003.1"/>
</dbReference>
<dbReference type="EMBL" id="SRYV01000003">
    <property type="protein sequence ID" value="TGY16887.1"/>
    <property type="molecule type" value="Genomic_DNA"/>
</dbReference>
<protein>
    <submittedName>
        <fullName evidence="2">ASCH domain-containing protein</fullName>
    </submittedName>
</protein>
<reference evidence="2 3" key="1">
    <citation type="submission" date="2019-04" db="EMBL/GenBank/DDBJ databases">
        <title>Microbes associate with the intestines of laboratory mice.</title>
        <authorList>
            <person name="Navarre W."/>
            <person name="Wong E."/>
            <person name="Huang K."/>
            <person name="Tropini C."/>
            <person name="Ng K."/>
            <person name="Yu B."/>
        </authorList>
    </citation>
    <scope>NUCLEOTIDE SEQUENCE [LARGE SCALE GENOMIC DNA]</scope>
    <source>
        <strain evidence="2 3">NM61_E11</strain>
    </source>
</reference>
<feature type="domain" description="ASCH" evidence="1">
    <location>
        <begin position="4"/>
        <end position="69"/>
    </location>
</feature>
<dbReference type="SUPFAM" id="SSF88697">
    <property type="entry name" value="PUA domain-like"/>
    <property type="match status" value="1"/>
</dbReference>
<organism evidence="2 3">
    <name type="scientific">Lactobacillus intestinalis</name>
    <dbReference type="NCBI Taxonomy" id="151781"/>
    <lineage>
        <taxon>Bacteria</taxon>
        <taxon>Bacillati</taxon>
        <taxon>Bacillota</taxon>
        <taxon>Bacilli</taxon>
        <taxon>Lactobacillales</taxon>
        <taxon>Lactobacillaceae</taxon>
        <taxon>Lactobacillus</taxon>
    </lineage>
</organism>
<dbReference type="Pfam" id="PF04266">
    <property type="entry name" value="ASCH"/>
    <property type="match status" value="1"/>
</dbReference>
<sequence>MKALSVRGDYIVDMIAGKKKIEYRSWQTNYRGPLLMCSTTKKVAGAAPGYALCVVNLKSIEYSSWEDLYYWHIELADVIKPVRVKGQLKLFNVDDNLIMPISRKEFQLEVEPLIYMPRRKGTE</sequence>
<dbReference type="InterPro" id="IPR007374">
    <property type="entry name" value="ASCH_domain"/>
</dbReference>